<dbReference type="PIRSF" id="PIRSF036426">
    <property type="entry name" value="Sirohaem_synth"/>
    <property type="match status" value="1"/>
</dbReference>
<evidence type="ECO:0000256" key="2">
    <source>
        <dbReference type="ARBA" id="ARBA00022573"/>
    </source>
</evidence>
<dbReference type="NCBIfam" id="TIGR01469">
    <property type="entry name" value="cobA_cysG_Cterm"/>
    <property type="match status" value="1"/>
</dbReference>
<keyword evidence="6" id="KW-0560">Oxidoreductase</keyword>
<dbReference type="EMBL" id="JACTVM010000001">
    <property type="protein sequence ID" value="MBC9225070.1"/>
    <property type="molecule type" value="Genomic_DNA"/>
</dbReference>
<name>A0A8I0K1X0_9ACTN</name>
<dbReference type="NCBIfam" id="TIGR01470">
    <property type="entry name" value="cysG_Nterm"/>
    <property type="match status" value="1"/>
</dbReference>
<dbReference type="Pfam" id="PF13241">
    <property type="entry name" value="NAD_binding_7"/>
    <property type="match status" value="1"/>
</dbReference>
<evidence type="ECO:0000313" key="17">
    <source>
        <dbReference type="Proteomes" id="UP000620591"/>
    </source>
</evidence>
<dbReference type="InterPro" id="IPR050161">
    <property type="entry name" value="Siro_Cobalamin_biosynth"/>
</dbReference>
<dbReference type="GO" id="GO:0051266">
    <property type="term" value="F:sirohydrochlorin ferrochelatase activity"/>
    <property type="evidence" value="ECO:0007669"/>
    <property type="project" value="InterPro"/>
</dbReference>
<dbReference type="InterPro" id="IPR000878">
    <property type="entry name" value="4pyrrol_Mease"/>
</dbReference>
<dbReference type="EMBL" id="CP060587">
    <property type="protein sequence ID" value="QNL93067.1"/>
    <property type="molecule type" value="Genomic_DNA"/>
</dbReference>
<dbReference type="InterPro" id="IPR014777">
    <property type="entry name" value="4pyrrole_Mease_sub1"/>
</dbReference>
<dbReference type="InterPro" id="IPR006367">
    <property type="entry name" value="Sirohaem_synthase_N"/>
</dbReference>
<evidence type="ECO:0000313" key="15">
    <source>
        <dbReference type="EMBL" id="QNL93067.1"/>
    </source>
</evidence>
<keyword evidence="9" id="KW-0627">Porphyrin biosynthesis</keyword>
<keyword evidence="7" id="KW-0520">NAD</keyword>
<evidence type="ECO:0000256" key="12">
    <source>
        <dbReference type="PIRSR" id="PIRSR036426-1"/>
    </source>
</evidence>
<comment type="pathway">
    <text evidence="1">Porphyrin-containing compound metabolism; siroheme biosynthesis; sirohydrochlorin from precorrin-2: step 1/1.</text>
</comment>
<dbReference type="InterPro" id="IPR012409">
    <property type="entry name" value="Sirohaem_synth"/>
</dbReference>
<dbReference type="GO" id="GO:0009236">
    <property type="term" value="P:cobalamin biosynthetic process"/>
    <property type="evidence" value="ECO:0007669"/>
    <property type="project" value="UniProtKB-KW"/>
</dbReference>
<dbReference type="GO" id="GO:0051287">
    <property type="term" value="F:NAD binding"/>
    <property type="evidence" value="ECO:0007669"/>
    <property type="project" value="InterPro"/>
</dbReference>
<evidence type="ECO:0000256" key="8">
    <source>
        <dbReference type="ARBA" id="ARBA00023239"/>
    </source>
</evidence>
<dbReference type="GO" id="GO:0043115">
    <property type="term" value="F:precorrin-2 dehydrogenase activity"/>
    <property type="evidence" value="ECO:0007669"/>
    <property type="project" value="UniProtKB-EC"/>
</dbReference>
<evidence type="ECO:0000256" key="6">
    <source>
        <dbReference type="ARBA" id="ARBA00023002"/>
    </source>
</evidence>
<keyword evidence="2" id="KW-0169">Cobalamin biosynthesis</keyword>
<dbReference type="InterPro" id="IPR006366">
    <property type="entry name" value="CobA/CysG_C"/>
</dbReference>
<evidence type="ECO:0000313" key="16">
    <source>
        <dbReference type="Proteomes" id="UP000515871"/>
    </source>
</evidence>
<gene>
    <name evidence="14" type="primary">cobA</name>
    <name evidence="15" type="ORF">H9L21_07865</name>
    <name evidence="14" type="ORF">IBG24_01920</name>
</gene>
<evidence type="ECO:0000256" key="11">
    <source>
        <dbReference type="ARBA" id="ARBA00047561"/>
    </source>
</evidence>
<keyword evidence="5" id="KW-0949">S-adenosyl-L-methionine</keyword>
<dbReference type="InterPro" id="IPR036291">
    <property type="entry name" value="NAD(P)-bd_dom_sf"/>
</dbReference>
<dbReference type="PANTHER" id="PTHR45790">
    <property type="entry name" value="SIROHEME SYNTHASE-RELATED"/>
    <property type="match status" value="1"/>
</dbReference>
<dbReference type="GO" id="GO:0004851">
    <property type="term" value="F:uroporphyrin-III C-methyltransferase activity"/>
    <property type="evidence" value="ECO:0007669"/>
    <property type="project" value="UniProtKB-EC"/>
</dbReference>
<dbReference type="AlphaFoldDB" id="A0A8I0K1X0"/>
<dbReference type="InterPro" id="IPR014776">
    <property type="entry name" value="4pyrrole_Mease_sub2"/>
</dbReference>
<organism evidence="14 17">
    <name type="scientific">Aeromicrobium senzhongii</name>
    <dbReference type="NCBI Taxonomy" id="2663859"/>
    <lineage>
        <taxon>Bacteria</taxon>
        <taxon>Bacillati</taxon>
        <taxon>Actinomycetota</taxon>
        <taxon>Actinomycetes</taxon>
        <taxon>Propionibacteriales</taxon>
        <taxon>Nocardioidaceae</taxon>
        <taxon>Aeromicrobium</taxon>
    </lineage>
</organism>
<evidence type="ECO:0000256" key="10">
    <source>
        <dbReference type="ARBA" id="ARBA00023268"/>
    </source>
</evidence>
<evidence type="ECO:0000256" key="1">
    <source>
        <dbReference type="ARBA" id="ARBA00005010"/>
    </source>
</evidence>
<dbReference type="Gene3D" id="3.30.950.10">
    <property type="entry name" value="Methyltransferase, Cobalt-precorrin-4 Transmethylase, Domain 2"/>
    <property type="match status" value="1"/>
</dbReference>
<dbReference type="InterPro" id="IPR035996">
    <property type="entry name" value="4pyrrol_Methylase_sf"/>
</dbReference>
<feature type="domain" description="Tetrapyrrole methylase" evidence="13">
    <location>
        <begin position="163"/>
        <end position="366"/>
    </location>
</feature>
<evidence type="ECO:0000256" key="9">
    <source>
        <dbReference type="ARBA" id="ARBA00023244"/>
    </source>
</evidence>
<proteinExistence type="predicted"/>
<reference evidence="14" key="1">
    <citation type="submission" date="2020-09" db="EMBL/GenBank/DDBJ databases">
        <title>Novel species in genus Aeromicrobium.</title>
        <authorList>
            <person name="Zhang G."/>
        </authorList>
    </citation>
    <scope>NUCLEOTIDE SEQUENCE</scope>
    <source>
        <strain evidence="16">zg-629</strain>
        <strain evidence="15">Zg-629</strain>
        <strain evidence="14">Zg-636</strain>
    </source>
</reference>
<feature type="active site" description="Proton donor" evidence="12">
    <location>
        <position position="215"/>
    </location>
</feature>
<dbReference type="SUPFAM" id="SSF51735">
    <property type="entry name" value="NAD(P)-binding Rossmann-fold domains"/>
    <property type="match status" value="1"/>
</dbReference>
<comment type="catalytic activity">
    <reaction evidence="11">
        <text>precorrin-2 + NAD(+) = sirohydrochlorin + NADH + 2 H(+)</text>
        <dbReference type="Rhea" id="RHEA:15613"/>
        <dbReference type="ChEBI" id="CHEBI:15378"/>
        <dbReference type="ChEBI" id="CHEBI:57540"/>
        <dbReference type="ChEBI" id="CHEBI:57945"/>
        <dbReference type="ChEBI" id="CHEBI:58351"/>
        <dbReference type="ChEBI" id="CHEBI:58827"/>
        <dbReference type="EC" id="1.3.1.76"/>
    </reaction>
</comment>
<dbReference type="Gene3D" id="3.40.50.720">
    <property type="entry name" value="NAD(P)-binding Rossmann-like Domain"/>
    <property type="match status" value="1"/>
</dbReference>
<dbReference type="GO" id="GO:0032259">
    <property type="term" value="P:methylation"/>
    <property type="evidence" value="ECO:0007669"/>
    <property type="project" value="UniProtKB-KW"/>
</dbReference>
<dbReference type="RefSeq" id="WP_187411356.1">
    <property type="nucleotide sequence ID" value="NZ_CP060587.1"/>
</dbReference>
<dbReference type="Proteomes" id="UP000515871">
    <property type="component" value="Chromosome"/>
</dbReference>
<feature type="active site" description="Proton acceptor" evidence="12">
    <location>
        <position position="193"/>
    </location>
</feature>
<dbReference type="Gene3D" id="3.40.1010.10">
    <property type="entry name" value="Cobalt-precorrin-4 Transmethylase, Domain 1"/>
    <property type="match status" value="1"/>
</dbReference>
<dbReference type="GO" id="GO:0019354">
    <property type="term" value="P:siroheme biosynthetic process"/>
    <property type="evidence" value="ECO:0007669"/>
    <property type="project" value="UniProtKB-UniPathway"/>
</dbReference>
<protein>
    <submittedName>
        <fullName evidence="14">Uroporphyrinogen-III C-methyltransferase</fullName>
        <ecNumber evidence="14">2.1.1.107</ecNumber>
    </submittedName>
</protein>
<dbReference type="FunFam" id="3.40.1010.10:FF:000001">
    <property type="entry name" value="Siroheme synthase"/>
    <property type="match status" value="1"/>
</dbReference>
<evidence type="ECO:0000256" key="4">
    <source>
        <dbReference type="ARBA" id="ARBA00022679"/>
    </source>
</evidence>
<evidence type="ECO:0000256" key="7">
    <source>
        <dbReference type="ARBA" id="ARBA00023027"/>
    </source>
</evidence>
<evidence type="ECO:0000259" key="13">
    <source>
        <dbReference type="Pfam" id="PF00590"/>
    </source>
</evidence>
<dbReference type="EC" id="2.1.1.107" evidence="14"/>
<evidence type="ECO:0000256" key="3">
    <source>
        <dbReference type="ARBA" id="ARBA00022603"/>
    </source>
</evidence>
<keyword evidence="4 14" id="KW-0808">Transferase</keyword>
<evidence type="ECO:0000313" key="14">
    <source>
        <dbReference type="EMBL" id="MBC9225070.1"/>
    </source>
</evidence>
<dbReference type="Proteomes" id="UP000620591">
    <property type="component" value="Unassembled WGS sequence"/>
</dbReference>
<dbReference type="Pfam" id="PF00590">
    <property type="entry name" value="TP_methylase"/>
    <property type="match status" value="1"/>
</dbReference>
<keyword evidence="16" id="KW-1185">Reference proteome</keyword>
<dbReference type="PANTHER" id="PTHR45790:SF3">
    <property type="entry name" value="S-ADENOSYL-L-METHIONINE-DEPENDENT UROPORPHYRINOGEN III METHYLTRANSFERASE, CHLOROPLASTIC"/>
    <property type="match status" value="1"/>
</dbReference>
<keyword evidence="8" id="KW-0456">Lyase</keyword>
<dbReference type="UniPathway" id="UPA00262">
    <property type="reaction ID" value="UER00222"/>
</dbReference>
<dbReference type="SUPFAM" id="SSF53790">
    <property type="entry name" value="Tetrapyrrole methylase"/>
    <property type="match status" value="1"/>
</dbReference>
<sequence>MSIFPLGLRLEGRRVVVVGGGHVATRRAFALVESGADVHVVSPAVSDSLASAIGRGTITWHERAYHCGDLDGAWLVQTATGVPAVDDLVADDAEARQIFCLKGGDPERATAWTPAVARVDDVTIAVSGGGDAGRASALRDALATALQTGDLPLRHRTHPRGLVALVGGGPGDPGLLTARGRRLLAEADVVVFDRLAPQSVLAELAADVEVIDVGKQPDHHPIPQEQINALLVDRAREGKVVVRLKGGDPYVFGRGGEELLACREAGIEVEVVPGVTSAIAVAAAAGIPVTHRGVARGFSVVTGHESLGELPRRGDHTLVMLMGVKRLRSTADELIAAGHDPETPTAVIERGFSPDQRTTIATLGTIADRASDAVSPAITVIGDVVSLAAATTGSVGVRQTS</sequence>
<dbReference type="CDD" id="cd11642">
    <property type="entry name" value="SUMT"/>
    <property type="match status" value="1"/>
</dbReference>
<evidence type="ECO:0000256" key="5">
    <source>
        <dbReference type="ARBA" id="ARBA00022691"/>
    </source>
</evidence>
<dbReference type="NCBIfam" id="NF004790">
    <property type="entry name" value="PRK06136.1"/>
    <property type="match status" value="1"/>
</dbReference>
<accession>A0A8I0K1X0</accession>
<keyword evidence="3 14" id="KW-0489">Methyltransferase</keyword>
<keyword evidence="10" id="KW-0511">Multifunctional enzyme</keyword>